<keyword evidence="1" id="KW-0472">Membrane</keyword>
<evidence type="ECO:0000256" key="1">
    <source>
        <dbReference type="SAM" id="Phobius"/>
    </source>
</evidence>
<protein>
    <submittedName>
        <fullName evidence="2">Uncharacterized protein</fullName>
    </submittedName>
</protein>
<keyword evidence="1" id="KW-1133">Transmembrane helix</keyword>
<keyword evidence="1" id="KW-0812">Transmembrane</keyword>
<dbReference type="Proteomes" id="UP000251960">
    <property type="component" value="Chromosome 6"/>
</dbReference>
<dbReference type="EMBL" id="NCVQ01000007">
    <property type="protein sequence ID" value="PWZ16865.1"/>
    <property type="molecule type" value="Genomic_DNA"/>
</dbReference>
<evidence type="ECO:0000313" key="2">
    <source>
        <dbReference type="EMBL" id="PWZ16865.1"/>
    </source>
</evidence>
<organism evidence="2">
    <name type="scientific">Zea mays</name>
    <name type="common">Maize</name>
    <dbReference type="NCBI Taxonomy" id="4577"/>
    <lineage>
        <taxon>Eukaryota</taxon>
        <taxon>Viridiplantae</taxon>
        <taxon>Streptophyta</taxon>
        <taxon>Embryophyta</taxon>
        <taxon>Tracheophyta</taxon>
        <taxon>Spermatophyta</taxon>
        <taxon>Magnoliopsida</taxon>
        <taxon>Liliopsida</taxon>
        <taxon>Poales</taxon>
        <taxon>Poaceae</taxon>
        <taxon>PACMAD clade</taxon>
        <taxon>Panicoideae</taxon>
        <taxon>Andropogonodae</taxon>
        <taxon>Andropogoneae</taxon>
        <taxon>Tripsacinae</taxon>
        <taxon>Zea</taxon>
    </lineage>
</organism>
<sequence length="78" mass="8706">MDQGYDPSATHRSCWVGPDTIKWVIPRSGSLDTAYLAIYTSARLMVLDSVATTSFGILLLFSLPSRLHLRATHSRQRV</sequence>
<proteinExistence type="predicted"/>
<comment type="caution">
    <text evidence="2">The sequence shown here is derived from an EMBL/GenBank/DDBJ whole genome shotgun (WGS) entry which is preliminary data.</text>
</comment>
<gene>
    <name evidence="2" type="ORF">Zm00014a_029310</name>
</gene>
<reference evidence="2" key="1">
    <citation type="journal article" date="2018" name="Nat. Genet.">
        <title>Extensive intraspecific gene order and gene structural variations between Mo17 and other maize genomes.</title>
        <authorList>
            <person name="Sun S."/>
            <person name="Zhou Y."/>
            <person name="Chen J."/>
            <person name="Shi J."/>
            <person name="Zhao H."/>
            <person name="Zhao H."/>
            <person name="Song W."/>
            <person name="Zhang M."/>
            <person name="Cui Y."/>
            <person name="Dong X."/>
            <person name="Liu H."/>
            <person name="Ma X."/>
            <person name="Jiao Y."/>
            <person name="Wang B."/>
            <person name="Wei X."/>
            <person name="Stein J.C."/>
            <person name="Glaubitz J.C."/>
            <person name="Lu F."/>
            <person name="Yu G."/>
            <person name="Liang C."/>
            <person name="Fengler K."/>
            <person name="Li B."/>
            <person name="Rafalski A."/>
            <person name="Schnable P.S."/>
            <person name="Ware D.H."/>
            <person name="Buckler E.S."/>
            <person name="Lai J."/>
        </authorList>
    </citation>
    <scope>NUCLEOTIDE SEQUENCE [LARGE SCALE GENOMIC DNA]</scope>
    <source>
        <tissue evidence="2">Seedling</tissue>
    </source>
</reference>
<dbReference type="AlphaFoldDB" id="A0A3L6E7Z9"/>
<name>A0A3L6E7Z9_MAIZE</name>
<accession>A0A3L6E7Z9</accession>
<feature type="transmembrane region" description="Helical" evidence="1">
    <location>
        <begin position="36"/>
        <end position="61"/>
    </location>
</feature>